<evidence type="ECO:0000256" key="3">
    <source>
        <dbReference type="ARBA" id="ARBA00023098"/>
    </source>
</evidence>
<evidence type="ECO:0000256" key="2">
    <source>
        <dbReference type="ARBA" id="ARBA00022963"/>
    </source>
</evidence>
<protein>
    <recommendedName>
        <fullName evidence="5">AB hydrolase-1 domain-containing protein</fullName>
    </recommendedName>
</protein>
<dbReference type="EMBL" id="JAEKJW010000001">
    <property type="protein sequence ID" value="MBN8195004.1"/>
    <property type="molecule type" value="Genomic_DNA"/>
</dbReference>
<evidence type="ECO:0000313" key="6">
    <source>
        <dbReference type="EMBL" id="MBN8195004.1"/>
    </source>
</evidence>
<dbReference type="PANTHER" id="PTHR10272:SF0">
    <property type="entry name" value="PLATELET-ACTIVATING FACTOR ACETYLHYDROLASE"/>
    <property type="match status" value="1"/>
</dbReference>
<dbReference type="GO" id="GO:0016042">
    <property type="term" value="P:lipid catabolic process"/>
    <property type="evidence" value="ECO:0007669"/>
    <property type="project" value="UniProtKB-KW"/>
</dbReference>
<feature type="domain" description="AB hydrolase-1" evidence="5">
    <location>
        <begin position="85"/>
        <end position="270"/>
    </location>
</feature>
<dbReference type="Proteomes" id="UP000664405">
    <property type="component" value="Unassembled WGS sequence"/>
</dbReference>
<proteinExistence type="predicted"/>
<dbReference type="Gene3D" id="3.40.50.1820">
    <property type="entry name" value="alpha/beta hydrolase"/>
    <property type="match status" value="1"/>
</dbReference>
<name>A0A8I1M4Y0_9PROT</name>
<keyword evidence="1" id="KW-0378">Hydrolase</keyword>
<dbReference type="InterPro" id="IPR016986">
    <property type="entry name" value="UCP031982_abhydr"/>
</dbReference>
<keyword evidence="2" id="KW-0442">Lipid degradation</keyword>
<evidence type="ECO:0000313" key="7">
    <source>
        <dbReference type="Proteomes" id="UP000664405"/>
    </source>
</evidence>
<dbReference type="AlphaFoldDB" id="A0A8I1M4Y0"/>
<dbReference type="RefSeq" id="WP_206926337.1">
    <property type="nucleotide sequence ID" value="NZ_JAEKJW010000001.1"/>
</dbReference>
<dbReference type="GO" id="GO:0003847">
    <property type="term" value="F:1-alkyl-2-acetylglycerophosphocholine esterase activity"/>
    <property type="evidence" value="ECO:0007669"/>
    <property type="project" value="TreeGrafter"/>
</dbReference>
<evidence type="ECO:0000256" key="1">
    <source>
        <dbReference type="ARBA" id="ARBA00022801"/>
    </source>
</evidence>
<feature type="chain" id="PRO_5034520977" description="AB hydrolase-1 domain-containing protein" evidence="4">
    <location>
        <begin position="24"/>
        <end position="349"/>
    </location>
</feature>
<accession>A0A8I1M4Y0</accession>
<comment type="caution">
    <text evidence="6">The sequence shown here is derived from an EMBL/GenBank/DDBJ whole genome shotgun (WGS) entry which is preliminary data.</text>
</comment>
<organism evidence="6 7">
    <name type="scientific">Thalassospira povalilytica</name>
    <dbReference type="NCBI Taxonomy" id="732237"/>
    <lineage>
        <taxon>Bacteria</taxon>
        <taxon>Pseudomonadati</taxon>
        <taxon>Pseudomonadota</taxon>
        <taxon>Alphaproteobacteria</taxon>
        <taxon>Rhodospirillales</taxon>
        <taxon>Thalassospiraceae</taxon>
        <taxon>Thalassospira</taxon>
    </lineage>
</organism>
<dbReference type="SUPFAM" id="SSF53474">
    <property type="entry name" value="alpha/beta-Hydrolases"/>
    <property type="match status" value="1"/>
</dbReference>
<dbReference type="InterPro" id="IPR000073">
    <property type="entry name" value="AB_hydrolase_1"/>
</dbReference>
<gene>
    <name evidence="6" type="ORF">JF547_00615</name>
</gene>
<evidence type="ECO:0000259" key="5">
    <source>
        <dbReference type="Pfam" id="PF12697"/>
    </source>
</evidence>
<reference evidence="6" key="1">
    <citation type="submission" date="2020-12" db="EMBL/GenBank/DDBJ databases">
        <title>Oil enriched cultivation method for isolating marine PHA-producing bacteria.</title>
        <authorList>
            <person name="Zheng W."/>
            <person name="Yu S."/>
            <person name="Huang Y."/>
        </authorList>
    </citation>
    <scope>NUCLEOTIDE SEQUENCE</scope>
    <source>
        <strain evidence="6">SY-2-3</strain>
    </source>
</reference>
<dbReference type="PANTHER" id="PTHR10272">
    <property type="entry name" value="PLATELET-ACTIVATING FACTOR ACETYLHYDROLASE"/>
    <property type="match status" value="1"/>
</dbReference>
<dbReference type="InterPro" id="IPR029058">
    <property type="entry name" value="AB_hydrolase_fold"/>
</dbReference>
<keyword evidence="3" id="KW-0443">Lipid metabolism</keyword>
<keyword evidence="4" id="KW-0732">Signal</keyword>
<sequence length="349" mass="37588">MRFALCTVFILPLLIAISSAAFASDVGFAKFSLVASGPDQRDLSGVIWYPSRDDTPEETIAENIVFHGEKARPGATPLPGSYPLVVLSHGFGGNWRNQAWLATELVRNGRIVAALNHPGTTSKDLQALDGRMLWKRPQDIAQLITYLTGHSDWSALLRTNDIAVIGHSLGAWTALAIAGARTDASRMLADCRDHADLAACDVVADFAIGHSKTDQQLLAQSLRIANVSRVVSLDLGLARGFTPESLSKIDIPVLLIAAGSPNPGIPHAIETGYLRPYLNAASTEFHLLEQAAHFSFMPRCKPGAARLLDDEVPGDGVVCRDGDGTPDGTRQIIHHQTARLIIDFLGRTH</sequence>
<feature type="signal peptide" evidence="4">
    <location>
        <begin position="1"/>
        <end position="23"/>
    </location>
</feature>
<dbReference type="PIRSF" id="PIRSF031982">
    <property type="entry name" value="UCP031982_abhydr"/>
    <property type="match status" value="1"/>
</dbReference>
<dbReference type="Pfam" id="PF12697">
    <property type="entry name" value="Abhydrolase_6"/>
    <property type="match status" value="1"/>
</dbReference>
<evidence type="ECO:0000256" key="4">
    <source>
        <dbReference type="SAM" id="SignalP"/>
    </source>
</evidence>